<dbReference type="AlphaFoldDB" id="A0A1R1EUV0"/>
<comment type="caution">
    <text evidence="2">The sequence shown here is derived from an EMBL/GenBank/DDBJ whole genome shotgun (WGS) entry which is preliminary data.</text>
</comment>
<dbReference type="Pfam" id="PF13625">
    <property type="entry name" value="Helicase_C_3"/>
    <property type="match status" value="1"/>
</dbReference>
<reference evidence="2 3" key="1">
    <citation type="submission" date="2016-11" db="EMBL/GenBank/DDBJ databases">
        <title>Paenibacillus species isolates.</title>
        <authorList>
            <person name="Beno S.M."/>
        </authorList>
    </citation>
    <scope>NUCLEOTIDE SEQUENCE [LARGE SCALE GENOMIC DNA]</scope>
    <source>
        <strain evidence="2 3">FSL R5-0378</strain>
    </source>
</reference>
<dbReference type="STRING" id="297318.BK138_12715"/>
<accession>A0A1R1EUV0</accession>
<sequence length="637" mass="71271">MSTEMNEDRPQESAIRSILRTLAPEDAELLKRLIVRFAGQPFSDDARITVKSSGRSGAELELSFIRLRRAGLIQAVKKAWGEKLYYIPLESLGLLYRQFFTPKAEAVPDSNVRRISEAKPGLALDLLHALAAAAEHGLPLTAKGTVHKKNIQKLLEAVHLKGSDLEALQLQYAHAETYPMVVAVLLDMMLCLGLAVKESQGILLEEEQLGEWLGLSEQEMNRVLLPAVLDRYGMSSPALQHFRYLLCHPSFQPGVWYDMTNMLDWMEREVLLTRSVSEAGARAWMTAMAGFGWGDTGEDGSGRCCFRWAMDPAFVLASGGEDREMAGEGRFYVQPDFDVIVPPDVPYRIRWKLLACSERVQSERMSIYRLTRSSTARAVENGMSAAEMTQLLDNFSSGGVPENVRLALEQWGREIGRTRFEEAMLLSCSVEEDGDRIEGHPKLKGHLQRIGPKHFLVNPDAVPEVRKILDSSGLSPLKAIAEPGRTVSAYPLIHDSTPDLAGQRIDEEKFRQTGLSAAGGLVYSGRNIQYFEPDSDIPKPESLFPGYGQVPKMWTQDFRNYHGTTAQHIMEQALEWQTKVLISRGGSRLEFIPRAIRSHPWAVEGTLFDPERDGYEDGTLLSPGDWEQIRLIVPSFT</sequence>
<organism evidence="2 3">
    <name type="scientific">Paenibacillus rhizosphaerae</name>
    <dbReference type="NCBI Taxonomy" id="297318"/>
    <lineage>
        <taxon>Bacteria</taxon>
        <taxon>Bacillati</taxon>
        <taxon>Bacillota</taxon>
        <taxon>Bacilli</taxon>
        <taxon>Bacillales</taxon>
        <taxon>Paenibacillaceae</taxon>
        <taxon>Paenibacillus</taxon>
    </lineage>
</organism>
<dbReference type="RefSeq" id="WP_076169923.1">
    <property type="nucleotide sequence ID" value="NZ_MRTP01000002.1"/>
</dbReference>
<dbReference type="Proteomes" id="UP000187172">
    <property type="component" value="Unassembled WGS sequence"/>
</dbReference>
<feature type="domain" description="Helicase XPB/Ssl2 N-terminal" evidence="1">
    <location>
        <begin position="332"/>
        <end position="444"/>
    </location>
</feature>
<evidence type="ECO:0000313" key="2">
    <source>
        <dbReference type="EMBL" id="OMF55529.1"/>
    </source>
</evidence>
<evidence type="ECO:0000259" key="1">
    <source>
        <dbReference type="Pfam" id="PF13625"/>
    </source>
</evidence>
<name>A0A1R1EUV0_9BACL</name>
<dbReference type="EMBL" id="MRTP01000002">
    <property type="protein sequence ID" value="OMF55529.1"/>
    <property type="molecule type" value="Genomic_DNA"/>
</dbReference>
<gene>
    <name evidence="2" type="ORF">BK138_12715</name>
</gene>
<keyword evidence="3" id="KW-1185">Reference proteome</keyword>
<proteinExistence type="predicted"/>
<evidence type="ECO:0000313" key="3">
    <source>
        <dbReference type="Proteomes" id="UP000187172"/>
    </source>
</evidence>
<dbReference type="InterPro" id="IPR032830">
    <property type="entry name" value="XPB/Ssl2_N"/>
</dbReference>
<protein>
    <recommendedName>
        <fullName evidence="1">Helicase XPB/Ssl2 N-terminal domain-containing protein</fullName>
    </recommendedName>
</protein>